<name>A0AA86MY40_9BACT</name>
<dbReference type="KEGG" id="nti:DNFV4_01618"/>
<evidence type="ECO:0008006" key="3">
    <source>
        <dbReference type="Google" id="ProtNLM"/>
    </source>
</evidence>
<organism evidence="1 2">
    <name type="scientific">Nitrospira tepida</name>
    <dbReference type="NCBI Taxonomy" id="2973512"/>
    <lineage>
        <taxon>Bacteria</taxon>
        <taxon>Pseudomonadati</taxon>
        <taxon>Nitrospirota</taxon>
        <taxon>Nitrospiria</taxon>
        <taxon>Nitrospirales</taxon>
        <taxon>Nitrospiraceae</taxon>
        <taxon>Nitrospira</taxon>
    </lineage>
</organism>
<sequence length="70" mass="7794">MNSDDRLVTAQELEALGVMRKGTAYRMAANNQLPHYVVGCSGRGVRFRVGEVLEALRRPALTQRGGYDDR</sequence>
<reference evidence="1" key="1">
    <citation type="submission" date="2022-10" db="EMBL/GenBank/DDBJ databases">
        <authorList>
            <person name="Koch H."/>
        </authorList>
    </citation>
    <scope>NUCLEOTIDE SEQUENCE</scope>
    <source>
        <strain evidence="1">DNF</strain>
    </source>
</reference>
<dbReference type="Proteomes" id="UP001179121">
    <property type="component" value="Chromosome"/>
</dbReference>
<keyword evidence="2" id="KW-1185">Reference proteome</keyword>
<proteinExistence type="predicted"/>
<gene>
    <name evidence="1" type="ORF">DNFV4_01618</name>
</gene>
<dbReference type="EMBL" id="OX365700">
    <property type="protein sequence ID" value="CAI4031190.1"/>
    <property type="molecule type" value="Genomic_DNA"/>
</dbReference>
<evidence type="ECO:0000313" key="2">
    <source>
        <dbReference type="Proteomes" id="UP001179121"/>
    </source>
</evidence>
<protein>
    <recommendedName>
        <fullName evidence="3">Helix-turn-helix domain-containing protein</fullName>
    </recommendedName>
</protein>
<accession>A0AA86MY40</accession>
<dbReference type="AlphaFoldDB" id="A0AA86MY40"/>
<evidence type="ECO:0000313" key="1">
    <source>
        <dbReference type="EMBL" id="CAI4031190.1"/>
    </source>
</evidence>